<dbReference type="GO" id="GO:0016301">
    <property type="term" value="F:kinase activity"/>
    <property type="evidence" value="ECO:0007669"/>
    <property type="project" value="UniProtKB-KW"/>
</dbReference>
<evidence type="ECO:0000259" key="2">
    <source>
        <dbReference type="Pfam" id="PF03107"/>
    </source>
</evidence>
<dbReference type="Pfam" id="PF13671">
    <property type="entry name" value="AAA_33"/>
    <property type="match status" value="1"/>
</dbReference>
<dbReference type="InterPro" id="IPR004146">
    <property type="entry name" value="DC1"/>
</dbReference>
<feature type="domain" description="DC1" evidence="2">
    <location>
        <begin position="230"/>
        <end position="275"/>
    </location>
</feature>
<accession>A0A2R6PNH8</accession>
<keyword evidence="1" id="KW-0677">Repeat</keyword>
<dbReference type="InterPro" id="IPR027417">
    <property type="entry name" value="P-loop_NTPase"/>
</dbReference>
<dbReference type="InParanoid" id="A0A2R6PNH8"/>
<organism evidence="3 4">
    <name type="scientific">Actinidia chinensis var. chinensis</name>
    <name type="common">Chinese soft-hair kiwi</name>
    <dbReference type="NCBI Taxonomy" id="1590841"/>
    <lineage>
        <taxon>Eukaryota</taxon>
        <taxon>Viridiplantae</taxon>
        <taxon>Streptophyta</taxon>
        <taxon>Embryophyta</taxon>
        <taxon>Tracheophyta</taxon>
        <taxon>Spermatophyta</taxon>
        <taxon>Magnoliopsida</taxon>
        <taxon>eudicotyledons</taxon>
        <taxon>Gunneridae</taxon>
        <taxon>Pentapetalae</taxon>
        <taxon>asterids</taxon>
        <taxon>Ericales</taxon>
        <taxon>Actinidiaceae</taxon>
        <taxon>Actinidia</taxon>
    </lineage>
</organism>
<dbReference type="SUPFAM" id="SSF52540">
    <property type="entry name" value="P-loop containing nucleoside triphosphate hydrolases"/>
    <property type="match status" value="1"/>
</dbReference>
<name>A0A2R6PNH8_ACTCC</name>
<evidence type="ECO:0000313" key="4">
    <source>
        <dbReference type="Proteomes" id="UP000241394"/>
    </source>
</evidence>
<dbReference type="Proteomes" id="UP000241394">
    <property type="component" value="Chromosome LG24"/>
</dbReference>
<evidence type="ECO:0000313" key="3">
    <source>
        <dbReference type="EMBL" id="PSR93607.1"/>
    </source>
</evidence>
<keyword evidence="4" id="KW-1185">Reference proteome</keyword>
<reference evidence="3 4" key="1">
    <citation type="submission" date="2017-07" db="EMBL/GenBank/DDBJ databases">
        <title>An improved, manually edited Actinidia chinensis var. chinensis (kiwifruit) genome highlights the challenges associated with draft genomes and gene prediction in plants.</title>
        <authorList>
            <person name="Pilkington S."/>
            <person name="Crowhurst R."/>
            <person name="Hilario E."/>
            <person name="Nardozza S."/>
            <person name="Fraser L."/>
            <person name="Peng Y."/>
            <person name="Gunaseelan K."/>
            <person name="Simpson R."/>
            <person name="Tahir J."/>
            <person name="Deroles S."/>
            <person name="Templeton K."/>
            <person name="Luo Z."/>
            <person name="Davy M."/>
            <person name="Cheng C."/>
            <person name="Mcneilage M."/>
            <person name="Scaglione D."/>
            <person name="Liu Y."/>
            <person name="Zhang Q."/>
            <person name="Datson P."/>
            <person name="De Silva N."/>
            <person name="Gardiner S."/>
            <person name="Bassett H."/>
            <person name="Chagne D."/>
            <person name="Mccallum J."/>
            <person name="Dzierzon H."/>
            <person name="Deng C."/>
            <person name="Wang Y.-Y."/>
            <person name="Barron N."/>
            <person name="Manako K."/>
            <person name="Bowen J."/>
            <person name="Foster T."/>
            <person name="Erridge Z."/>
            <person name="Tiffin H."/>
            <person name="Waite C."/>
            <person name="Davies K."/>
            <person name="Grierson E."/>
            <person name="Laing W."/>
            <person name="Kirk R."/>
            <person name="Chen X."/>
            <person name="Wood M."/>
            <person name="Montefiori M."/>
            <person name="Brummell D."/>
            <person name="Schwinn K."/>
            <person name="Catanach A."/>
            <person name="Fullerton C."/>
            <person name="Li D."/>
            <person name="Meiyalaghan S."/>
            <person name="Nieuwenhuizen N."/>
            <person name="Read N."/>
            <person name="Prakash R."/>
            <person name="Hunter D."/>
            <person name="Zhang H."/>
            <person name="Mckenzie M."/>
            <person name="Knabel M."/>
            <person name="Harris A."/>
            <person name="Allan A."/>
            <person name="Chen A."/>
            <person name="Janssen B."/>
            <person name="Plunkett B."/>
            <person name="Dwamena C."/>
            <person name="Voogd C."/>
            <person name="Leif D."/>
            <person name="Lafferty D."/>
            <person name="Souleyre E."/>
            <person name="Varkonyi-Gasic E."/>
            <person name="Gambi F."/>
            <person name="Hanley J."/>
            <person name="Yao J.-L."/>
            <person name="Cheung J."/>
            <person name="David K."/>
            <person name="Warren B."/>
            <person name="Marsh K."/>
            <person name="Snowden K."/>
            <person name="Lin-Wang K."/>
            <person name="Brian L."/>
            <person name="Martinez-Sanchez M."/>
            <person name="Wang M."/>
            <person name="Ileperuma N."/>
            <person name="Macnee N."/>
            <person name="Campin R."/>
            <person name="Mcatee P."/>
            <person name="Drummond R."/>
            <person name="Espley R."/>
            <person name="Ireland H."/>
            <person name="Wu R."/>
            <person name="Atkinson R."/>
            <person name="Karunairetnam S."/>
            <person name="Bulley S."/>
            <person name="Chunkath S."/>
            <person name="Hanley Z."/>
            <person name="Storey R."/>
            <person name="Thrimawithana A."/>
            <person name="Thomson S."/>
            <person name="David C."/>
            <person name="Testolin R."/>
        </authorList>
    </citation>
    <scope>NUCLEOTIDE SEQUENCE [LARGE SCALE GENOMIC DNA]</scope>
    <source>
        <strain evidence="4">cv. Red5</strain>
        <tissue evidence="3">Young leaf</tissue>
    </source>
</reference>
<dbReference type="InterPro" id="IPR046349">
    <property type="entry name" value="C1-like_sf"/>
</dbReference>
<reference evidence="4" key="2">
    <citation type="journal article" date="2018" name="BMC Genomics">
        <title>A manually annotated Actinidia chinensis var. chinensis (kiwifruit) genome highlights the challenges associated with draft genomes and gene prediction in plants.</title>
        <authorList>
            <person name="Pilkington S.M."/>
            <person name="Crowhurst R."/>
            <person name="Hilario E."/>
            <person name="Nardozza S."/>
            <person name="Fraser L."/>
            <person name="Peng Y."/>
            <person name="Gunaseelan K."/>
            <person name="Simpson R."/>
            <person name="Tahir J."/>
            <person name="Deroles S.C."/>
            <person name="Templeton K."/>
            <person name="Luo Z."/>
            <person name="Davy M."/>
            <person name="Cheng C."/>
            <person name="McNeilage M."/>
            <person name="Scaglione D."/>
            <person name="Liu Y."/>
            <person name="Zhang Q."/>
            <person name="Datson P."/>
            <person name="De Silva N."/>
            <person name="Gardiner S.E."/>
            <person name="Bassett H."/>
            <person name="Chagne D."/>
            <person name="McCallum J."/>
            <person name="Dzierzon H."/>
            <person name="Deng C."/>
            <person name="Wang Y.Y."/>
            <person name="Barron L."/>
            <person name="Manako K."/>
            <person name="Bowen J."/>
            <person name="Foster T.M."/>
            <person name="Erridge Z.A."/>
            <person name="Tiffin H."/>
            <person name="Waite C.N."/>
            <person name="Davies K.M."/>
            <person name="Grierson E.P."/>
            <person name="Laing W.A."/>
            <person name="Kirk R."/>
            <person name="Chen X."/>
            <person name="Wood M."/>
            <person name="Montefiori M."/>
            <person name="Brummell D.A."/>
            <person name="Schwinn K.E."/>
            <person name="Catanach A."/>
            <person name="Fullerton C."/>
            <person name="Li D."/>
            <person name="Meiyalaghan S."/>
            <person name="Nieuwenhuizen N."/>
            <person name="Read N."/>
            <person name="Prakash R."/>
            <person name="Hunter D."/>
            <person name="Zhang H."/>
            <person name="McKenzie M."/>
            <person name="Knabel M."/>
            <person name="Harris A."/>
            <person name="Allan A.C."/>
            <person name="Gleave A."/>
            <person name="Chen A."/>
            <person name="Janssen B.J."/>
            <person name="Plunkett B."/>
            <person name="Ampomah-Dwamena C."/>
            <person name="Voogd C."/>
            <person name="Leif D."/>
            <person name="Lafferty D."/>
            <person name="Souleyre E.J.F."/>
            <person name="Varkonyi-Gasic E."/>
            <person name="Gambi F."/>
            <person name="Hanley J."/>
            <person name="Yao J.L."/>
            <person name="Cheung J."/>
            <person name="David K.M."/>
            <person name="Warren B."/>
            <person name="Marsh K."/>
            <person name="Snowden K.C."/>
            <person name="Lin-Wang K."/>
            <person name="Brian L."/>
            <person name="Martinez-Sanchez M."/>
            <person name="Wang M."/>
            <person name="Ileperuma N."/>
            <person name="Macnee N."/>
            <person name="Campin R."/>
            <person name="McAtee P."/>
            <person name="Drummond R.S.M."/>
            <person name="Espley R.V."/>
            <person name="Ireland H.S."/>
            <person name="Wu R."/>
            <person name="Atkinson R.G."/>
            <person name="Karunairetnam S."/>
            <person name="Bulley S."/>
            <person name="Chunkath S."/>
            <person name="Hanley Z."/>
            <person name="Storey R."/>
            <person name="Thrimawithana A.H."/>
            <person name="Thomson S."/>
            <person name="David C."/>
            <person name="Testolin R."/>
            <person name="Huang H."/>
            <person name="Hellens R.P."/>
            <person name="Schaffer R.J."/>
        </authorList>
    </citation>
    <scope>NUCLEOTIDE SEQUENCE [LARGE SCALE GENOMIC DNA]</scope>
    <source>
        <strain evidence="4">cv. Red5</strain>
    </source>
</reference>
<keyword evidence="3" id="KW-0808">Transferase</keyword>
<protein>
    <submittedName>
        <fullName evidence="3">A-kinase anchor protein</fullName>
    </submittedName>
</protein>
<feature type="domain" description="DC1" evidence="2">
    <location>
        <begin position="343"/>
        <end position="392"/>
    </location>
</feature>
<proteinExistence type="predicted"/>
<dbReference type="Pfam" id="PF03107">
    <property type="entry name" value="C1_2"/>
    <property type="match status" value="3"/>
</dbReference>
<sequence>MELAQRPTIVAMKGHPCTGKSTLALMLASKLQKCVVIDPDDVYDCIRDLCPTEHLMDLSFEAIGRIASKQLRSGIFQVIIIDSPLSSKAHLERLRQISTDVGTLLLIIECKPQDQYEWQRRLEQRGGSSEPEDLERLQEWYNGCGDYDTGNDVSKLVADTTKGFTFTNDHLDTAVRMLRSYKGTYTVDFNTWVEEFYPPLENDYRKETPKIEGETERERMERIFGGPFIHIPHLLTLSTSNIATSASCRGCLKPIISGPFYSCALCDLSIHKLCAELPDKKQLEPNQAPPFVNPSSHEYCFPETHECKIHADANLGFVADCYDCAFNTHLRSALVPTAVLHDCHQHPLFFTILSTLNKHGNTLFECHACGDLGGSAYYSCIECKLKVDVNCALLPPTRKDRHHRHNLTLTAPPPSGDNSDIEIYCNSCEKLRNPKHWIYYCAECEFASHLYCDRVTSTG</sequence>
<dbReference type="PANTHER" id="PTHR37807">
    <property type="entry name" value="OS07G0160300 PROTEIN"/>
    <property type="match status" value="1"/>
</dbReference>
<dbReference type="OrthoDB" id="342190at2759"/>
<dbReference type="Gene3D" id="3.40.50.300">
    <property type="entry name" value="P-loop containing nucleotide triphosphate hydrolases"/>
    <property type="match status" value="1"/>
</dbReference>
<feature type="domain" description="DC1" evidence="2">
    <location>
        <begin position="401"/>
        <end position="452"/>
    </location>
</feature>
<evidence type="ECO:0000256" key="1">
    <source>
        <dbReference type="ARBA" id="ARBA00022737"/>
    </source>
</evidence>
<dbReference type="AlphaFoldDB" id="A0A2R6PNH8"/>
<keyword evidence="3" id="KW-0418">Kinase</keyword>
<dbReference type="EMBL" id="NKQK01000024">
    <property type="protein sequence ID" value="PSR93607.1"/>
    <property type="molecule type" value="Genomic_DNA"/>
</dbReference>
<gene>
    <name evidence="3" type="ORF">CEY00_Acc28221</name>
</gene>
<dbReference type="SUPFAM" id="SSF57889">
    <property type="entry name" value="Cysteine-rich domain"/>
    <property type="match status" value="2"/>
</dbReference>
<dbReference type="Gramene" id="PSR93607">
    <property type="protein sequence ID" value="PSR93607"/>
    <property type="gene ID" value="CEY00_Acc28221"/>
</dbReference>
<comment type="caution">
    <text evidence="3">The sequence shown here is derived from an EMBL/GenBank/DDBJ whole genome shotgun (WGS) entry which is preliminary data.</text>
</comment>
<dbReference type="PANTHER" id="PTHR37807:SF3">
    <property type="entry name" value="OS07G0160300 PROTEIN"/>
    <property type="match status" value="1"/>
</dbReference>